<reference evidence="1" key="1">
    <citation type="submission" date="2025-08" db="UniProtKB">
        <authorList>
            <consortium name="Ensembl"/>
        </authorList>
    </citation>
    <scope>IDENTIFICATION</scope>
</reference>
<reference evidence="1" key="2">
    <citation type="submission" date="2025-09" db="UniProtKB">
        <authorList>
            <consortium name="Ensembl"/>
        </authorList>
    </citation>
    <scope>IDENTIFICATION</scope>
</reference>
<name>A0A3Q2UMJ5_FUNHE</name>
<accession>A0A3Q2UMJ5</accession>
<dbReference type="Proteomes" id="UP000265000">
    <property type="component" value="Unplaced"/>
</dbReference>
<dbReference type="Ensembl" id="ENSFHET00000034129.1">
    <property type="protein sequence ID" value="ENSFHEP00000032840.1"/>
    <property type="gene ID" value="ENSFHEG00000019562.1"/>
</dbReference>
<evidence type="ECO:0000313" key="2">
    <source>
        <dbReference type="Proteomes" id="UP000265000"/>
    </source>
</evidence>
<keyword evidence="2" id="KW-1185">Reference proteome</keyword>
<proteinExistence type="predicted"/>
<sequence length="131" mass="14909">MILQILNKKLKPSRKKTNTENLFTRHKKTGKAYNFLCRSLLPHPLNLPNISVSFHFIPNYPHPPASLAAFCDFLPTQLEFGTQRDAGPHLADFPLFSFSALISHQTLLHCSLHLDCYGWPVQTDKLCAKHT</sequence>
<protein>
    <submittedName>
        <fullName evidence="1">Uncharacterized protein</fullName>
    </submittedName>
</protein>
<evidence type="ECO:0000313" key="1">
    <source>
        <dbReference type="Ensembl" id="ENSFHEP00000032840.1"/>
    </source>
</evidence>
<organism evidence="1 2">
    <name type="scientific">Fundulus heteroclitus</name>
    <name type="common">Killifish</name>
    <name type="synonym">Mummichog</name>
    <dbReference type="NCBI Taxonomy" id="8078"/>
    <lineage>
        <taxon>Eukaryota</taxon>
        <taxon>Metazoa</taxon>
        <taxon>Chordata</taxon>
        <taxon>Craniata</taxon>
        <taxon>Vertebrata</taxon>
        <taxon>Euteleostomi</taxon>
        <taxon>Actinopterygii</taxon>
        <taxon>Neopterygii</taxon>
        <taxon>Teleostei</taxon>
        <taxon>Neoteleostei</taxon>
        <taxon>Acanthomorphata</taxon>
        <taxon>Ovalentaria</taxon>
        <taxon>Atherinomorphae</taxon>
        <taxon>Cyprinodontiformes</taxon>
        <taxon>Fundulidae</taxon>
        <taxon>Fundulus</taxon>
    </lineage>
</organism>
<dbReference type="AlphaFoldDB" id="A0A3Q2UMJ5"/>